<reference evidence="1" key="2">
    <citation type="submission" date="2020-09" db="EMBL/GenBank/DDBJ databases">
        <authorList>
            <person name="Sun Q."/>
            <person name="Zhou Y."/>
        </authorList>
    </citation>
    <scope>NUCLEOTIDE SEQUENCE</scope>
    <source>
        <strain evidence="1">CGMCC 1.15448</strain>
    </source>
</reference>
<reference evidence="1" key="1">
    <citation type="journal article" date="2014" name="Int. J. Syst. Evol. Microbiol.">
        <title>Complete genome sequence of Corynebacterium casei LMG S-19264T (=DSM 44701T), isolated from a smear-ripened cheese.</title>
        <authorList>
            <consortium name="US DOE Joint Genome Institute (JGI-PGF)"/>
            <person name="Walter F."/>
            <person name="Albersmeier A."/>
            <person name="Kalinowski J."/>
            <person name="Ruckert C."/>
        </authorList>
    </citation>
    <scope>NUCLEOTIDE SEQUENCE</scope>
    <source>
        <strain evidence="1">CGMCC 1.15448</strain>
    </source>
</reference>
<evidence type="ECO:0000313" key="1">
    <source>
        <dbReference type="EMBL" id="GGA86665.1"/>
    </source>
</evidence>
<dbReference type="RefSeq" id="WP_188928628.1">
    <property type="nucleotide sequence ID" value="NZ_BMJC01000001.1"/>
</dbReference>
<gene>
    <name evidence="1" type="ORF">GCM10011511_07160</name>
</gene>
<comment type="caution">
    <text evidence="1">The sequence shown here is derived from an EMBL/GenBank/DDBJ whole genome shotgun (WGS) entry which is preliminary data.</text>
</comment>
<organism evidence="1 2">
    <name type="scientific">Puia dinghuensis</name>
    <dbReference type="NCBI Taxonomy" id="1792502"/>
    <lineage>
        <taxon>Bacteria</taxon>
        <taxon>Pseudomonadati</taxon>
        <taxon>Bacteroidota</taxon>
        <taxon>Chitinophagia</taxon>
        <taxon>Chitinophagales</taxon>
        <taxon>Chitinophagaceae</taxon>
        <taxon>Puia</taxon>
    </lineage>
</organism>
<protein>
    <submittedName>
        <fullName evidence="1">Uncharacterized protein</fullName>
    </submittedName>
</protein>
<name>A0A8J2U936_9BACT</name>
<proteinExistence type="predicted"/>
<dbReference type="Proteomes" id="UP000607559">
    <property type="component" value="Unassembled WGS sequence"/>
</dbReference>
<accession>A0A8J2U936</accession>
<evidence type="ECO:0000313" key="2">
    <source>
        <dbReference type="Proteomes" id="UP000607559"/>
    </source>
</evidence>
<keyword evidence="2" id="KW-1185">Reference proteome</keyword>
<sequence>MDTPYYLEQFQKAAAGLDHHALQQKQLDVETGVWLQSVALKLHKPTWSDKASNAAIFFSIWVNEQAEKGHRLLYNIHALKLREWKGYSITSRAFAADFREAFKPYDRHWPNVSVEFGPQTLMQGWIPTGGGLLQEPIHHLADKFLEIDHLIDNLLIYWLTRTPT</sequence>
<dbReference type="EMBL" id="BMJC01000001">
    <property type="protein sequence ID" value="GGA86665.1"/>
    <property type="molecule type" value="Genomic_DNA"/>
</dbReference>
<dbReference type="AlphaFoldDB" id="A0A8J2U936"/>